<dbReference type="OrthoDB" id="77878at2759"/>
<protein>
    <recommendedName>
        <fullName evidence="3">Transmembrane protein 53</fullName>
    </recommendedName>
</protein>
<dbReference type="PANTHER" id="PTHR12265:SF11">
    <property type="entry name" value="ALPHA_BETA-HYDROLASES SUPERFAMILY PROTEIN"/>
    <property type="match status" value="1"/>
</dbReference>
<gene>
    <name evidence="1" type="ORF">CICLE_v10025809mg</name>
</gene>
<reference evidence="1 2" key="1">
    <citation type="submission" date="2013-10" db="EMBL/GenBank/DDBJ databases">
        <authorList>
            <consortium name="International Citrus Genome Consortium"/>
            <person name="Jenkins J."/>
            <person name="Schmutz J."/>
            <person name="Prochnik S."/>
            <person name="Rokhsar D."/>
            <person name="Gmitter F."/>
            <person name="Ollitrault P."/>
            <person name="Machado M."/>
            <person name="Talon M."/>
            <person name="Wincker P."/>
            <person name="Jaillon O."/>
            <person name="Morgante M."/>
        </authorList>
    </citation>
    <scope>NUCLEOTIDE SEQUENCE</scope>
    <source>
        <strain evidence="2">cv. Clemenules</strain>
    </source>
</reference>
<dbReference type="SUPFAM" id="SSF53474">
    <property type="entry name" value="alpha/beta-Hydrolases"/>
    <property type="match status" value="1"/>
</dbReference>
<dbReference type="OMA" id="VECLFWR"/>
<dbReference type="eggNOG" id="KOG2521">
    <property type="taxonomic scope" value="Eukaryota"/>
</dbReference>
<dbReference type="FunCoup" id="V4SP74">
    <property type="interactions" value="1642"/>
</dbReference>
<dbReference type="EMBL" id="KI536925">
    <property type="protein sequence ID" value="ESR38891.1"/>
    <property type="molecule type" value="Genomic_DNA"/>
</dbReference>
<dbReference type="InterPro" id="IPR008547">
    <property type="entry name" value="DUF829_TMEM53"/>
</dbReference>
<dbReference type="Pfam" id="PF05705">
    <property type="entry name" value="DUF829"/>
    <property type="match status" value="1"/>
</dbReference>
<evidence type="ECO:0008006" key="3">
    <source>
        <dbReference type="Google" id="ProtNLM"/>
    </source>
</evidence>
<evidence type="ECO:0000313" key="1">
    <source>
        <dbReference type="EMBL" id="ESR38891.1"/>
    </source>
</evidence>
<dbReference type="AlphaFoldDB" id="V4SP74"/>
<dbReference type="Gramene" id="ESR38891">
    <property type="protein sequence ID" value="ESR38891"/>
    <property type="gene ID" value="CICLE_v10025809mg"/>
</dbReference>
<evidence type="ECO:0000313" key="2">
    <source>
        <dbReference type="Proteomes" id="UP000030687"/>
    </source>
</evidence>
<dbReference type="InterPro" id="IPR029058">
    <property type="entry name" value="AB_hydrolase_fold"/>
</dbReference>
<name>V4SP74_CITCL</name>
<dbReference type="InParanoid" id="V4SP74"/>
<dbReference type="KEGG" id="cic:CICLE_v10025809mg"/>
<sequence length="391" mass="43569">MEAAVRLVNASAALNRHFLTKTTANHFLRFPRNDAVVRVSGTCIRASSSVTANPINFLPFLPLSSNKLFNHSHSQPPANHFGPNDAGFAWHRPPSNVINGENASIFDHRETAVTVVLLGWLGARRKHLRRYVEWYNSRGINAITFVVEAKELLSFDLGRGVEKRIADLSNEIVSWVSHEEQDGKQRCLIFHTFSNTGWFVCGSILASLQGREDLMQKIKGLIVDSGGAGAFDPKVWAGGFGAAILKKRSSSAYSTVEDGKINGLEGQVSVSMMQDKEPDIIETMLLSLLEKLFSYIINLPDVNQRIKKVVSAVTNNPPACPHLYLYSTGDKVIPYQSVELLIEEQRKTGRKVFSVIFGPSAHVDHFRTFPSRYLSELHNFLKECFATVKKT</sequence>
<dbReference type="PANTHER" id="PTHR12265">
    <property type="entry name" value="TRANSMEMBRANE PROTEIN 53"/>
    <property type="match status" value="1"/>
</dbReference>
<proteinExistence type="predicted"/>
<accession>V4SP74</accession>
<organism evidence="1 2">
    <name type="scientific">Citrus clementina</name>
    <name type="common">Clementine</name>
    <name type="synonym">Citrus deliciosa x Citrus sinensis</name>
    <dbReference type="NCBI Taxonomy" id="85681"/>
    <lineage>
        <taxon>Eukaryota</taxon>
        <taxon>Viridiplantae</taxon>
        <taxon>Streptophyta</taxon>
        <taxon>Embryophyta</taxon>
        <taxon>Tracheophyta</taxon>
        <taxon>Spermatophyta</taxon>
        <taxon>Magnoliopsida</taxon>
        <taxon>eudicotyledons</taxon>
        <taxon>Gunneridae</taxon>
        <taxon>Pentapetalae</taxon>
        <taxon>rosids</taxon>
        <taxon>malvids</taxon>
        <taxon>Sapindales</taxon>
        <taxon>Rutaceae</taxon>
        <taxon>Aurantioideae</taxon>
        <taxon>Citrus</taxon>
    </lineage>
</organism>
<dbReference type="Proteomes" id="UP000030687">
    <property type="component" value="Unassembled WGS sequence"/>
</dbReference>
<keyword evidence="2" id="KW-1185">Reference proteome</keyword>